<evidence type="ECO:0000256" key="5">
    <source>
        <dbReference type="SAM" id="MobiDB-lite"/>
    </source>
</evidence>
<dbReference type="SUPFAM" id="SSF52540">
    <property type="entry name" value="P-loop containing nucleoside triphosphate hydrolases"/>
    <property type="match status" value="1"/>
</dbReference>
<organism evidence="7 8">
    <name type="scientific">Limosilactobacillus equigenerosi DSM 18793 = JCM 14505</name>
    <dbReference type="NCBI Taxonomy" id="1423742"/>
    <lineage>
        <taxon>Bacteria</taxon>
        <taxon>Bacillati</taxon>
        <taxon>Bacillota</taxon>
        <taxon>Bacilli</taxon>
        <taxon>Lactobacillales</taxon>
        <taxon>Lactobacillaceae</taxon>
        <taxon>Limosilactobacillus</taxon>
    </lineage>
</organism>
<gene>
    <name evidence="7" type="ORF">FC21_GL000912</name>
</gene>
<dbReference type="AlphaFoldDB" id="A0A0R1UTS1"/>
<dbReference type="Pfam" id="PF03288">
    <property type="entry name" value="Pox_D5"/>
    <property type="match status" value="1"/>
</dbReference>
<dbReference type="OrthoDB" id="9763644at2"/>
<evidence type="ECO:0000313" key="7">
    <source>
        <dbReference type="EMBL" id="KRL96540.1"/>
    </source>
</evidence>
<dbReference type="Proteomes" id="UP000051084">
    <property type="component" value="Unassembled WGS sequence"/>
</dbReference>
<keyword evidence="1" id="KW-0547">Nucleotide-binding</keyword>
<dbReference type="Gene3D" id="3.40.50.300">
    <property type="entry name" value="P-loop containing nucleotide triphosphate hydrolases"/>
    <property type="match status" value="1"/>
</dbReference>
<dbReference type="InterPro" id="IPR027417">
    <property type="entry name" value="P-loop_NTPase"/>
</dbReference>
<proteinExistence type="predicted"/>
<dbReference type="GO" id="GO:0004386">
    <property type="term" value="F:helicase activity"/>
    <property type="evidence" value="ECO:0007669"/>
    <property type="project" value="UniProtKB-KW"/>
</dbReference>
<dbReference type="GO" id="GO:0005524">
    <property type="term" value="F:ATP binding"/>
    <property type="evidence" value="ECO:0007669"/>
    <property type="project" value="UniProtKB-KW"/>
</dbReference>
<dbReference type="InterPro" id="IPR004968">
    <property type="entry name" value="DNA_primase/NTPase_C"/>
</dbReference>
<keyword evidence="4" id="KW-0067">ATP-binding</keyword>
<evidence type="ECO:0000256" key="4">
    <source>
        <dbReference type="ARBA" id="ARBA00022840"/>
    </source>
</evidence>
<evidence type="ECO:0000313" key="8">
    <source>
        <dbReference type="Proteomes" id="UP000051084"/>
    </source>
</evidence>
<keyword evidence="2" id="KW-0378">Hydrolase</keyword>
<dbReference type="PROSITE" id="PS51206">
    <property type="entry name" value="SF3_HELICASE_1"/>
    <property type="match status" value="1"/>
</dbReference>
<evidence type="ECO:0000256" key="3">
    <source>
        <dbReference type="ARBA" id="ARBA00022806"/>
    </source>
</evidence>
<dbReference type="InterPro" id="IPR014015">
    <property type="entry name" value="Helicase_SF3_DNA-vir"/>
</dbReference>
<keyword evidence="3" id="KW-0347">Helicase</keyword>
<dbReference type="InterPro" id="IPR006500">
    <property type="entry name" value="Helicase_put_C_phage/plasmid"/>
</dbReference>
<keyword evidence="8" id="KW-1185">Reference proteome</keyword>
<dbReference type="Pfam" id="PF08706">
    <property type="entry name" value="D5_N"/>
    <property type="match status" value="1"/>
</dbReference>
<dbReference type="PATRIC" id="fig|1423742.4.peg.949"/>
<dbReference type="RefSeq" id="WP_054653489.1">
    <property type="nucleotide sequence ID" value="NZ_AZGC01000003.1"/>
</dbReference>
<dbReference type="STRING" id="417373.GCA_001570685_01311"/>
<accession>A0A0R1UTS1</accession>
<dbReference type="InterPro" id="IPR014818">
    <property type="entry name" value="Phage/plasmid_primase_P4_C"/>
</dbReference>
<dbReference type="PANTHER" id="PTHR35372">
    <property type="entry name" value="ATP BINDING PROTEIN-RELATED"/>
    <property type="match status" value="1"/>
</dbReference>
<comment type="caution">
    <text evidence="7">The sequence shown here is derived from an EMBL/GenBank/DDBJ whole genome shotgun (WGS) entry which is preliminary data.</text>
</comment>
<evidence type="ECO:0000256" key="1">
    <source>
        <dbReference type="ARBA" id="ARBA00022741"/>
    </source>
</evidence>
<dbReference type="GO" id="GO:0016787">
    <property type="term" value="F:hydrolase activity"/>
    <property type="evidence" value="ECO:0007669"/>
    <property type="project" value="UniProtKB-KW"/>
</dbReference>
<dbReference type="SMART" id="SM00885">
    <property type="entry name" value="D5_N"/>
    <property type="match status" value="1"/>
</dbReference>
<dbReference type="InterPro" id="IPR051620">
    <property type="entry name" value="ORF904-like_C"/>
</dbReference>
<name>A0A0R1UTS1_9LACO</name>
<sequence>MDKAKLDTNAMEQLKEQQKRQADVINQAPPKTMDELSNRYKALGVQWRKDHTELKENGEPKGTPKMPYISVVKILNKLGHFIRISDTDNSPVFFYDLDQGIYRKSYDDIKRMILAVDPVATKKARAEIVELLRLGAKLEIPNNDDNLIPVGNGMYNLKTKRLVPYNPKTVFTSKVATDYHENLDEPVFNGWSFSKWLNEIAENDTDKITLLWQVVACCVKTPRTADVMFCLIDDNVSRTGKSTFQALMTNLVGESNTGALRIDEFEKRFALARVYDKKLITGDDTDQKGYITNSANLKSVTTGERVSIEEKGEPAFSAVINATILQSMNGVPRIADTSPGTFRRFRFIKFNHQYPATKANKLVRLDYINRPELLEWLLSKALTINTDEIVNTDESKSVTENTKRDMDVVYYFYKEYVPNIKSTRIPTSFLFAYAKSAMETENAPLKMKRNTFIGRLRQLMEKDGWVYQPKKNGYKPAKYWNDEDMNLLKPLTKLGVDYLAEDVQIDQEQALFSRD</sequence>
<feature type="region of interest" description="Disordered" evidence="5">
    <location>
        <begin position="1"/>
        <end position="28"/>
    </location>
</feature>
<protein>
    <submittedName>
        <fullName evidence="7">DNA primase</fullName>
    </submittedName>
</protein>
<feature type="compositionally biased region" description="Basic and acidic residues" evidence="5">
    <location>
        <begin position="13"/>
        <end position="22"/>
    </location>
</feature>
<dbReference type="Pfam" id="PF19263">
    <property type="entry name" value="DUF5906"/>
    <property type="match status" value="1"/>
</dbReference>
<dbReference type="NCBIfam" id="TIGR01613">
    <property type="entry name" value="primase_Cterm"/>
    <property type="match status" value="1"/>
</dbReference>
<evidence type="ECO:0000256" key="2">
    <source>
        <dbReference type="ARBA" id="ARBA00022801"/>
    </source>
</evidence>
<dbReference type="EMBL" id="AZGC01000003">
    <property type="protein sequence ID" value="KRL96540.1"/>
    <property type="molecule type" value="Genomic_DNA"/>
</dbReference>
<feature type="domain" description="SF3 helicase" evidence="6">
    <location>
        <begin position="206"/>
        <end position="363"/>
    </location>
</feature>
<reference evidence="7 8" key="1">
    <citation type="journal article" date="2015" name="Genome Announc.">
        <title>Expanding the biotechnology potential of lactobacilli through comparative genomics of 213 strains and associated genera.</title>
        <authorList>
            <person name="Sun Z."/>
            <person name="Harris H.M."/>
            <person name="McCann A."/>
            <person name="Guo C."/>
            <person name="Argimon S."/>
            <person name="Zhang W."/>
            <person name="Yang X."/>
            <person name="Jeffery I.B."/>
            <person name="Cooney J.C."/>
            <person name="Kagawa T.F."/>
            <person name="Liu W."/>
            <person name="Song Y."/>
            <person name="Salvetti E."/>
            <person name="Wrobel A."/>
            <person name="Rasinkangas P."/>
            <person name="Parkhill J."/>
            <person name="Rea M.C."/>
            <person name="O'Sullivan O."/>
            <person name="Ritari J."/>
            <person name="Douillard F.P."/>
            <person name="Paul Ross R."/>
            <person name="Yang R."/>
            <person name="Briner A.E."/>
            <person name="Felis G.E."/>
            <person name="de Vos W.M."/>
            <person name="Barrangou R."/>
            <person name="Klaenhammer T.R."/>
            <person name="Caufield P.W."/>
            <person name="Cui Y."/>
            <person name="Zhang H."/>
            <person name="O'Toole P.W."/>
        </authorList>
    </citation>
    <scope>NUCLEOTIDE SEQUENCE [LARGE SCALE GENOMIC DNA]</scope>
    <source>
        <strain evidence="7 8">DSM 18793</strain>
    </source>
</reference>
<dbReference type="InterPro" id="IPR045455">
    <property type="entry name" value="NrS-1_pol-like_helicase"/>
</dbReference>
<evidence type="ECO:0000259" key="6">
    <source>
        <dbReference type="PROSITE" id="PS51206"/>
    </source>
</evidence>
<dbReference type="PANTHER" id="PTHR35372:SF2">
    <property type="entry name" value="SF3 HELICASE DOMAIN-CONTAINING PROTEIN"/>
    <property type="match status" value="1"/>
</dbReference>